<reference evidence="2 3" key="1">
    <citation type="submission" date="2016-10" db="EMBL/GenBank/DDBJ databases">
        <authorList>
            <person name="Varghese N."/>
            <person name="Submissions S."/>
        </authorList>
    </citation>
    <scope>NUCLEOTIDE SEQUENCE [LARGE SCALE GENOMIC DNA]</scope>
    <source>
        <strain evidence="2 3">DSM 9169</strain>
    </source>
</reference>
<accession>A0ABY0V9Q1</accession>
<feature type="region of interest" description="Disordered" evidence="1">
    <location>
        <begin position="1"/>
        <end position="92"/>
    </location>
</feature>
<dbReference type="EMBL" id="LT629792">
    <property type="protein sequence ID" value="SDU01389.1"/>
    <property type="molecule type" value="Genomic_DNA"/>
</dbReference>
<dbReference type="Proteomes" id="UP000198976">
    <property type="component" value="Chromosome I"/>
</dbReference>
<name>A0ABY0V9Q1_9ACTO</name>
<sequence length="187" mass="21608">MPDPNSLEHTAPSPRNSDRKHIHAPWLLISRSDNGKHESHWADKRAENAKGRSRLRDGLQLGAGAAKRQSTRKGRRYQKAEHASGQRAPKEWARFETEHAKRQKRQEDTAAQKRWAWKHLSMPPSPSQLIRLTARRPRQYRLKRPKRGTSRVPAPVTVGSMPTAPSYRITYRFRSHDLNQRCGHPRG</sequence>
<keyword evidence="3" id="KW-1185">Reference proteome</keyword>
<evidence type="ECO:0000313" key="2">
    <source>
        <dbReference type="EMBL" id="SDU01389.1"/>
    </source>
</evidence>
<feature type="compositionally biased region" description="Basic and acidic residues" evidence="1">
    <location>
        <begin position="33"/>
        <end position="57"/>
    </location>
</feature>
<feature type="region of interest" description="Disordered" evidence="1">
    <location>
        <begin position="143"/>
        <end position="163"/>
    </location>
</feature>
<evidence type="ECO:0000256" key="1">
    <source>
        <dbReference type="SAM" id="MobiDB-lite"/>
    </source>
</evidence>
<feature type="compositionally biased region" description="Basic and acidic residues" evidence="1">
    <location>
        <begin position="78"/>
        <end position="92"/>
    </location>
</feature>
<gene>
    <name evidence="2" type="ORF">SAMN04489714_1621</name>
</gene>
<organism evidence="2 3">
    <name type="scientific">Schaalia radingae</name>
    <dbReference type="NCBI Taxonomy" id="131110"/>
    <lineage>
        <taxon>Bacteria</taxon>
        <taxon>Bacillati</taxon>
        <taxon>Actinomycetota</taxon>
        <taxon>Actinomycetes</taxon>
        <taxon>Actinomycetales</taxon>
        <taxon>Actinomycetaceae</taxon>
        <taxon>Schaalia</taxon>
    </lineage>
</organism>
<evidence type="ECO:0000313" key="3">
    <source>
        <dbReference type="Proteomes" id="UP000198976"/>
    </source>
</evidence>
<proteinExistence type="predicted"/>
<protein>
    <submittedName>
        <fullName evidence="2">Uncharacterized protein</fullName>
    </submittedName>
</protein>